<evidence type="ECO:0000259" key="4">
    <source>
        <dbReference type="PROSITE" id="PS51832"/>
    </source>
</evidence>
<accession>A0A378LUA3</accession>
<evidence type="ECO:0000313" key="6">
    <source>
        <dbReference type="Proteomes" id="UP000255297"/>
    </source>
</evidence>
<dbReference type="InterPro" id="IPR013655">
    <property type="entry name" value="PAS_fold_3"/>
</dbReference>
<dbReference type="PROSITE" id="PS51832">
    <property type="entry name" value="HD_GYP"/>
    <property type="match status" value="1"/>
</dbReference>
<dbReference type="Gene3D" id="3.30.450.20">
    <property type="entry name" value="PAS domain"/>
    <property type="match status" value="2"/>
</dbReference>
<evidence type="ECO:0000259" key="2">
    <source>
        <dbReference type="PROSITE" id="PS50113"/>
    </source>
</evidence>
<dbReference type="InterPro" id="IPR006675">
    <property type="entry name" value="HDIG_dom"/>
</dbReference>
<dbReference type="PROSITE" id="PS50113">
    <property type="entry name" value="PAC"/>
    <property type="match status" value="1"/>
</dbReference>
<dbReference type="GO" id="GO:0071111">
    <property type="term" value="F:cyclic-guanylate-specific phosphodiesterase activity"/>
    <property type="evidence" value="ECO:0007669"/>
    <property type="project" value="UniProtKB-EC"/>
</dbReference>
<gene>
    <name evidence="5" type="primary">rpfG</name>
    <name evidence="5" type="ORF">NCTC11532_02573</name>
</gene>
<dbReference type="InterPro" id="IPR000014">
    <property type="entry name" value="PAS"/>
</dbReference>
<dbReference type="CDD" id="cd00077">
    <property type="entry name" value="HDc"/>
    <property type="match status" value="1"/>
</dbReference>
<dbReference type="SUPFAM" id="SSF55785">
    <property type="entry name" value="PYP-like sensor domain (PAS domain)"/>
    <property type="match status" value="2"/>
</dbReference>
<evidence type="ECO:0000313" key="5">
    <source>
        <dbReference type="EMBL" id="STY30812.1"/>
    </source>
</evidence>
<organism evidence="5 6">
    <name type="scientific">Legionella wadsworthii</name>
    <dbReference type="NCBI Taxonomy" id="28088"/>
    <lineage>
        <taxon>Bacteria</taxon>
        <taxon>Pseudomonadati</taxon>
        <taxon>Pseudomonadota</taxon>
        <taxon>Gammaproteobacteria</taxon>
        <taxon>Legionellales</taxon>
        <taxon>Legionellaceae</taxon>
        <taxon>Legionella</taxon>
    </lineage>
</organism>
<dbReference type="RefSeq" id="WP_051635446.1">
    <property type="nucleotide sequence ID" value="NZ_CAAAIS010000004.1"/>
</dbReference>
<feature type="domain" description="PAS" evidence="1">
    <location>
        <begin position="6"/>
        <end position="49"/>
    </location>
</feature>
<keyword evidence="6" id="KW-1185">Reference proteome</keyword>
<feature type="domain" description="PAC" evidence="2">
    <location>
        <begin position="201"/>
        <end position="253"/>
    </location>
</feature>
<dbReference type="SMART" id="SM00091">
    <property type="entry name" value="PAS"/>
    <property type="match status" value="2"/>
</dbReference>
<protein>
    <submittedName>
        <fullName evidence="5">Metal dependent phosphohydrolase</fullName>
        <ecNumber evidence="5">3.1.4.52</ecNumber>
    </submittedName>
</protein>
<feature type="domain" description="HD-GYP" evidence="4">
    <location>
        <begin position="258"/>
        <end position="423"/>
    </location>
</feature>
<feature type="domain" description="HD" evidence="3">
    <location>
        <begin position="280"/>
        <end position="402"/>
    </location>
</feature>
<dbReference type="OrthoDB" id="9764808at2"/>
<dbReference type="InterPro" id="IPR000700">
    <property type="entry name" value="PAS-assoc_C"/>
</dbReference>
<dbReference type="InterPro" id="IPR003607">
    <property type="entry name" value="HD/PDEase_dom"/>
</dbReference>
<dbReference type="Pfam" id="PF13487">
    <property type="entry name" value="HD_5"/>
    <property type="match status" value="1"/>
</dbReference>
<sequence>MKKIDPELSYGNVFEETPNGVFICNSEGQFILTNHILREMLGYEQSELLKMRLYDIYAVKNLDPYMQQTAKFGDGKIIVSQRAIQHKNQDVFYAQLYLINIGNNLTQGFITASEVDENILTKLIDSEERFKQITDHIRDVFFLFDFNTGNFLYISPSYQFLFGKNPDSLYTDPNSWMEIVHPEELEKIQKKFSEHFKTGRMDEDFRVIKENGGIGWFNIRAYPVFDRQQRLYRSTGLFEDVTAQIGRINDKLDYAEKLDRTFSEMLTAFSIAMEQRDPYTVGHQKNVAYLSVAIGRELGISEQNLKCLETAALTHDIGKIGIPSEILNKPNKLTQLEFEIIKTHVQAGYDILKGVHFSGPVADIVLEHHERLNGSGYPRGLKGEQIRLETRILSVADVVDAMTSFRPYRAALGLDAALSEISK</sequence>
<dbReference type="InterPro" id="IPR006674">
    <property type="entry name" value="HD_domain"/>
</dbReference>
<dbReference type="PANTHER" id="PTHR43155:SF2">
    <property type="entry name" value="CYCLIC DI-GMP PHOSPHODIESTERASE PA4108"/>
    <property type="match status" value="1"/>
</dbReference>
<dbReference type="EC" id="3.1.4.52" evidence="5"/>
<dbReference type="InterPro" id="IPR037522">
    <property type="entry name" value="HD_GYP_dom"/>
</dbReference>
<evidence type="ECO:0000259" key="3">
    <source>
        <dbReference type="PROSITE" id="PS51831"/>
    </source>
</evidence>
<feature type="domain" description="PAS" evidence="1">
    <location>
        <begin position="126"/>
        <end position="199"/>
    </location>
</feature>
<reference evidence="5 6" key="1">
    <citation type="submission" date="2018-06" db="EMBL/GenBank/DDBJ databases">
        <authorList>
            <consortium name="Pathogen Informatics"/>
            <person name="Doyle S."/>
        </authorList>
    </citation>
    <scope>NUCLEOTIDE SEQUENCE [LARGE SCALE GENOMIC DNA]</scope>
    <source>
        <strain evidence="5 6">NCTC11532</strain>
    </source>
</reference>
<dbReference type="Pfam" id="PF08447">
    <property type="entry name" value="PAS_3"/>
    <property type="match status" value="1"/>
</dbReference>
<dbReference type="PANTHER" id="PTHR43155">
    <property type="entry name" value="CYCLIC DI-GMP PHOSPHODIESTERASE PA4108-RELATED"/>
    <property type="match status" value="1"/>
</dbReference>
<dbReference type="NCBIfam" id="TIGR00229">
    <property type="entry name" value="sensory_box"/>
    <property type="match status" value="2"/>
</dbReference>
<dbReference type="PROSITE" id="PS51831">
    <property type="entry name" value="HD"/>
    <property type="match status" value="1"/>
</dbReference>
<dbReference type="SMART" id="SM00471">
    <property type="entry name" value="HDc"/>
    <property type="match status" value="1"/>
</dbReference>
<dbReference type="Gene3D" id="1.10.3210.10">
    <property type="entry name" value="Hypothetical protein af1432"/>
    <property type="match status" value="1"/>
</dbReference>
<dbReference type="PROSITE" id="PS50112">
    <property type="entry name" value="PAS"/>
    <property type="match status" value="2"/>
</dbReference>
<dbReference type="NCBIfam" id="TIGR00277">
    <property type="entry name" value="HDIG"/>
    <property type="match status" value="1"/>
</dbReference>
<dbReference type="EMBL" id="UGPB01000001">
    <property type="protein sequence ID" value="STY30812.1"/>
    <property type="molecule type" value="Genomic_DNA"/>
</dbReference>
<dbReference type="CDD" id="cd00130">
    <property type="entry name" value="PAS"/>
    <property type="match status" value="2"/>
</dbReference>
<dbReference type="STRING" id="1122170.GCA_000701265_02483"/>
<name>A0A378LUA3_9GAMM</name>
<dbReference type="InterPro" id="IPR035965">
    <property type="entry name" value="PAS-like_dom_sf"/>
</dbReference>
<dbReference type="Proteomes" id="UP000255297">
    <property type="component" value="Unassembled WGS sequence"/>
</dbReference>
<keyword evidence="5" id="KW-0378">Hydrolase</keyword>
<dbReference type="SUPFAM" id="SSF109604">
    <property type="entry name" value="HD-domain/PDEase-like"/>
    <property type="match status" value="1"/>
</dbReference>
<proteinExistence type="predicted"/>
<dbReference type="AlphaFoldDB" id="A0A378LUA3"/>
<dbReference type="Pfam" id="PF13426">
    <property type="entry name" value="PAS_9"/>
    <property type="match status" value="1"/>
</dbReference>
<evidence type="ECO:0000259" key="1">
    <source>
        <dbReference type="PROSITE" id="PS50112"/>
    </source>
</evidence>